<organism evidence="1">
    <name type="scientific">Phaeodactylum tricornutum</name>
    <name type="common">Diatom</name>
    <dbReference type="NCBI Taxonomy" id="2850"/>
    <lineage>
        <taxon>Eukaryota</taxon>
        <taxon>Sar</taxon>
        <taxon>Stramenopiles</taxon>
        <taxon>Ochrophyta</taxon>
        <taxon>Bacillariophyta</taxon>
        <taxon>Bacillariophyceae</taxon>
        <taxon>Bacillariophycidae</taxon>
        <taxon>Naviculales</taxon>
        <taxon>Phaeodactylaceae</taxon>
        <taxon>Phaeodactylum</taxon>
    </lineage>
</organism>
<dbReference type="Proteomes" id="UP000836788">
    <property type="component" value="Chromosome 14"/>
</dbReference>
<sequence>MVPGQIKAESNPFCGVKGFPTESQMAASVKALPKEVRGKRIGDGTDLMPAVGPGQVIKCSIEHGKWRFLSFTDTYSVCDSKGDPLAGGVYIKEVFNKLLGMDRIVMHDCKDKPICLAVRDKIALTNRYNIYGTGPLLPDDKAEMKEKDVDFYPWFRVRDIDDSHLDHRSILVWNGNNFQPMLKIVAARRLPGSLNDDLVPPRKGDNLVCDLNDPTIVHALLSKTSEKNIAGWKLCIAPGTDPMAMIMLAAIMDKMVGWLG</sequence>
<name>A0A8J9S2J6_PHATR</name>
<accession>A0A8J9S2J6</accession>
<evidence type="ECO:0000313" key="1">
    <source>
        <dbReference type="EMBL" id="CAG9280896.1"/>
    </source>
</evidence>
<dbReference type="EMBL" id="OU594955">
    <property type="protein sequence ID" value="CAG9280896.1"/>
    <property type="molecule type" value="Genomic_DNA"/>
</dbReference>
<protein>
    <submittedName>
        <fullName evidence="1">Uncharacterized protein</fullName>
    </submittedName>
</protein>
<gene>
    <name evidence="1" type="ORF">PTTT1_LOCUS14754</name>
</gene>
<dbReference type="AlphaFoldDB" id="A0A8J9S2J6"/>
<reference evidence="1" key="1">
    <citation type="submission" date="2022-02" db="EMBL/GenBank/DDBJ databases">
        <authorList>
            <person name="Giguere J D."/>
        </authorList>
    </citation>
    <scope>NUCLEOTIDE SEQUENCE</scope>
    <source>
        <strain evidence="1">CCAP 1055/1</strain>
    </source>
</reference>
<proteinExistence type="predicted"/>